<feature type="transmembrane region" description="Helical" evidence="8">
    <location>
        <begin position="156"/>
        <end position="173"/>
    </location>
</feature>
<protein>
    <submittedName>
        <fullName evidence="10">Proton-conducting transporter membrane subunit</fullName>
    </submittedName>
</protein>
<feature type="transmembrane region" description="Helical" evidence="8">
    <location>
        <begin position="250"/>
        <end position="278"/>
    </location>
</feature>
<sequence>MQRNIEVNGSDKFAKSCKTLLVFFCSLMLMFFLVTEGGQRILNAIISSNNIPLVILFLIFVLGPSSTFFTLKQEQSRDIILLYTNFAVVILVSLMYPLASSEGLYLELSNILGFGLAFRVEMLTFYMLMAASLLWLLVTVFSHSYLIKKEQHRSRFYLWFMITYGGVMGAIMADSLITMFLFFEIMYISCYFLVAHNSSKTAIKAGNRYIYMGVIGGLSMLLAICVLYVYTGTFNLHELSTAIDMSSSGAGNVLFLALVFMLLGFAIKAAVFPLHFWLPDAHSSAPSPASAVLSGMVIKVYIFSLIKFLYIGLGLDLINVLKVSDYLPLIAAVGMIGGSLFALRQTDIKRMLAYSTVAQVGYMVLGLGLATSLGVKASMFHISTHLLMKAALFLSAGAVMYQTGRRDIEGFKGIGYKMPITMGVFTIGALSMIGIPGVNGFMSKWYLSIAAIEAGRSVFVFVILLSSFLNAMYYLPIIISAYLKRKNDEDEHEDMEWDRLPNTMTVPLIILGTGCIILGVFPQILMNIFDQAVNFF</sequence>
<keyword evidence="5 8" id="KW-1133">Transmembrane helix</keyword>
<feature type="transmembrane region" description="Helical" evidence="8">
    <location>
        <begin position="420"/>
        <end position="438"/>
    </location>
</feature>
<comment type="subcellular location">
    <subcellularLocation>
        <location evidence="1">Cell membrane</location>
        <topology evidence="1">Multi-pass membrane protein</topology>
    </subcellularLocation>
    <subcellularLocation>
        <location evidence="7">Membrane</location>
        <topology evidence="7">Multi-pass membrane protein</topology>
    </subcellularLocation>
</comment>
<evidence type="ECO:0000259" key="9">
    <source>
        <dbReference type="Pfam" id="PF00361"/>
    </source>
</evidence>
<feature type="transmembrane region" description="Helical" evidence="8">
    <location>
        <begin position="51"/>
        <end position="71"/>
    </location>
</feature>
<keyword evidence="4 7" id="KW-0812">Transmembrane</keyword>
<feature type="transmembrane region" description="Helical" evidence="8">
    <location>
        <begin position="123"/>
        <end position="144"/>
    </location>
</feature>
<keyword evidence="6 8" id="KW-0472">Membrane</keyword>
<keyword evidence="3" id="KW-1003">Cell membrane</keyword>
<dbReference type="PANTHER" id="PTHR42703:SF1">
    <property type="entry name" value="NA(+)_H(+) ANTIPORTER SUBUNIT D1"/>
    <property type="match status" value="1"/>
</dbReference>
<evidence type="ECO:0000256" key="8">
    <source>
        <dbReference type="SAM" id="Phobius"/>
    </source>
</evidence>
<reference evidence="10" key="2">
    <citation type="submission" date="2024-06" db="EMBL/GenBank/DDBJ databases">
        <authorList>
            <person name="Petrova K.O."/>
            <person name="Toshchakov S.V."/>
            <person name="Boltjanskaja Y.V."/>
            <person name="Kevbrin V.V."/>
        </authorList>
    </citation>
    <scope>NUCLEOTIDE SEQUENCE</scope>
    <source>
        <strain evidence="10">Z-710</strain>
    </source>
</reference>
<evidence type="ECO:0000256" key="2">
    <source>
        <dbReference type="ARBA" id="ARBA00005346"/>
    </source>
</evidence>
<comment type="similarity">
    <text evidence="2">Belongs to the CPA3 antiporters (TC 2.A.63) subunit D family.</text>
</comment>
<dbReference type="AlphaFoldDB" id="A0AAU8HS56"/>
<feature type="transmembrane region" description="Helical" evidence="8">
    <location>
        <begin position="504"/>
        <end position="526"/>
    </location>
</feature>
<evidence type="ECO:0000256" key="7">
    <source>
        <dbReference type="RuleBase" id="RU000320"/>
    </source>
</evidence>
<dbReference type="PANTHER" id="PTHR42703">
    <property type="entry name" value="NADH DEHYDROGENASE"/>
    <property type="match status" value="1"/>
</dbReference>
<evidence type="ECO:0000256" key="3">
    <source>
        <dbReference type="ARBA" id="ARBA00022475"/>
    </source>
</evidence>
<feature type="transmembrane region" description="Helical" evidence="8">
    <location>
        <begin position="458"/>
        <end position="483"/>
    </location>
</feature>
<dbReference type="GO" id="GO:0005886">
    <property type="term" value="C:plasma membrane"/>
    <property type="evidence" value="ECO:0007669"/>
    <property type="project" value="UniProtKB-SubCell"/>
</dbReference>
<feature type="transmembrane region" description="Helical" evidence="8">
    <location>
        <begin position="352"/>
        <end position="373"/>
    </location>
</feature>
<evidence type="ECO:0000256" key="5">
    <source>
        <dbReference type="ARBA" id="ARBA00022989"/>
    </source>
</evidence>
<evidence type="ECO:0000256" key="1">
    <source>
        <dbReference type="ARBA" id="ARBA00004651"/>
    </source>
</evidence>
<evidence type="ECO:0000313" key="10">
    <source>
        <dbReference type="EMBL" id="XCI28404.1"/>
    </source>
</evidence>
<evidence type="ECO:0000256" key="4">
    <source>
        <dbReference type="ARBA" id="ARBA00022692"/>
    </source>
</evidence>
<feature type="transmembrane region" description="Helical" evidence="8">
    <location>
        <begin position="20"/>
        <end position="39"/>
    </location>
</feature>
<feature type="transmembrane region" description="Helical" evidence="8">
    <location>
        <begin position="209"/>
        <end position="230"/>
    </location>
</feature>
<accession>A0AAU8HS56</accession>
<dbReference type="PRINTS" id="PR01434">
    <property type="entry name" value="NADHDHGNASE5"/>
</dbReference>
<name>A0AAU8HS56_9FIRM</name>
<reference evidence="10" key="1">
    <citation type="journal article" date="2018" name="Antonie Van Leeuwenhoek">
        <title>Proteinivorax hydrogeniformans sp. nov., an anaerobic, haloalkaliphilic bacterium fermenting proteinaceous compounds with high hydrogen production.</title>
        <authorList>
            <person name="Boltyanskaya Y."/>
            <person name="Detkova E."/>
            <person name="Pimenov N."/>
            <person name="Kevbrin V."/>
        </authorList>
    </citation>
    <scope>NUCLEOTIDE SEQUENCE</scope>
    <source>
        <strain evidence="10">Z-710</strain>
    </source>
</reference>
<organism evidence="10">
    <name type="scientific">Proteinivorax hydrogeniformans</name>
    <dbReference type="NCBI Taxonomy" id="1826727"/>
    <lineage>
        <taxon>Bacteria</taxon>
        <taxon>Bacillati</taxon>
        <taxon>Bacillota</taxon>
        <taxon>Clostridia</taxon>
        <taxon>Eubacteriales</taxon>
        <taxon>Proteinivoracaceae</taxon>
        <taxon>Proteinivorax</taxon>
    </lineage>
</organism>
<feature type="transmembrane region" description="Helical" evidence="8">
    <location>
        <begin position="179"/>
        <end position="197"/>
    </location>
</feature>
<feature type="transmembrane region" description="Helical" evidence="8">
    <location>
        <begin position="80"/>
        <end position="99"/>
    </location>
</feature>
<dbReference type="EMBL" id="CP159485">
    <property type="protein sequence ID" value="XCI28404.1"/>
    <property type="molecule type" value="Genomic_DNA"/>
</dbReference>
<proteinExistence type="inferred from homology"/>
<dbReference type="InterPro" id="IPR050586">
    <property type="entry name" value="CPA3_Na-H_Antiporter_D"/>
</dbReference>
<dbReference type="RefSeq" id="WP_353892969.1">
    <property type="nucleotide sequence ID" value="NZ_CP159485.1"/>
</dbReference>
<feature type="transmembrane region" description="Helical" evidence="8">
    <location>
        <begin position="290"/>
        <end position="313"/>
    </location>
</feature>
<feature type="transmembrane region" description="Helical" evidence="8">
    <location>
        <begin position="325"/>
        <end position="343"/>
    </location>
</feature>
<dbReference type="InterPro" id="IPR001750">
    <property type="entry name" value="ND/Mrp_TM"/>
</dbReference>
<dbReference type="Pfam" id="PF00361">
    <property type="entry name" value="Proton_antipo_M"/>
    <property type="match status" value="1"/>
</dbReference>
<gene>
    <name evidence="10" type="ORF">PRVXH_002362</name>
</gene>
<feature type="transmembrane region" description="Helical" evidence="8">
    <location>
        <begin position="379"/>
        <end position="399"/>
    </location>
</feature>
<feature type="domain" description="NADH:quinone oxidoreductase/Mrp antiporter transmembrane" evidence="9">
    <location>
        <begin position="173"/>
        <end position="469"/>
    </location>
</feature>
<evidence type="ECO:0000256" key="6">
    <source>
        <dbReference type="ARBA" id="ARBA00023136"/>
    </source>
</evidence>